<dbReference type="SMART" id="SM00316">
    <property type="entry name" value="S1"/>
    <property type="match status" value="1"/>
</dbReference>
<evidence type="ECO:0000256" key="2">
    <source>
        <dbReference type="ARBA" id="ARBA00022490"/>
    </source>
</evidence>
<dbReference type="NCBIfam" id="TIGR03591">
    <property type="entry name" value="polynuc_phos"/>
    <property type="match status" value="1"/>
</dbReference>
<keyword evidence="5 8" id="KW-0479">Metal-binding</keyword>
<dbReference type="InterPro" id="IPR012340">
    <property type="entry name" value="NA-bd_OB-fold"/>
</dbReference>
<dbReference type="NCBIfam" id="TIGR02696">
    <property type="entry name" value="pppGpp_PNP"/>
    <property type="match status" value="1"/>
</dbReference>
<dbReference type="Pfam" id="PF01138">
    <property type="entry name" value="RNase_PH"/>
    <property type="match status" value="2"/>
</dbReference>
<dbReference type="SUPFAM" id="SSF46915">
    <property type="entry name" value="Polynucleotide phosphorylase/guanosine pentaphosphate synthase (PNPase/GPSI), domain 3"/>
    <property type="match status" value="1"/>
</dbReference>
<dbReference type="SUPFAM" id="SSF54791">
    <property type="entry name" value="Eukaryotic type KH-domain (KH-domain type I)"/>
    <property type="match status" value="1"/>
</dbReference>
<protein>
    <recommendedName>
        <fullName evidence="8">Polyribonucleotide nucleotidyltransferase</fullName>
        <ecNumber evidence="8">2.7.7.8</ecNumber>
    </recommendedName>
    <alternativeName>
        <fullName evidence="8">Polynucleotide phosphorylase</fullName>
        <shortName evidence="8">PNPase</shortName>
    </alternativeName>
</protein>
<dbReference type="InterPro" id="IPR004087">
    <property type="entry name" value="KH_dom"/>
</dbReference>
<evidence type="ECO:0000256" key="3">
    <source>
        <dbReference type="ARBA" id="ARBA00022679"/>
    </source>
</evidence>
<comment type="similarity">
    <text evidence="1 8">Belongs to the polyribonucleotide nucleotidyltransferase family.</text>
</comment>
<comment type="subcellular location">
    <subcellularLocation>
        <location evidence="8">Cytoplasm</location>
    </subcellularLocation>
</comment>
<dbReference type="PROSITE" id="PS50084">
    <property type="entry name" value="KH_TYPE_1"/>
    <property type="match status" value="1"/>
</dbReference>
<dbReference type="CDD" id="cd11364">
    <property type="entry name" value="RNase_PH_PNPase_2"/>
    <property type="match status" value="1"/>
</dbReference>
<dbReference type="RefSeq" id="WP_097186795.1">
    <property type="nucleotide sequence ID" value="NZ_OBQK01000001.1"/>
</dbReference>
<dbReference type="GO" id="GO:0006396">
    <property type="term" value="P:RNA processing"/>
    <property type="evidence" value="ECO:0007669"/>
    <property type="project" value="InterPro"/>
</dbReference>
<dbReference type="Gene3D" id="2.40.50.140">
    <property type="entry name" value="Nucleic acid-binding proteins"/>
    <property type="match status" value="1"/>
</dbReference>
<feature type="compositionally biased region" description="Gly residues" evidence="9">
    <location>
        <begin position="845"/>
        <end position="854"/>
    </location>
</feature>
<dbReference type="InterPro" id="IPR027408">
    <property type="entry name" value="PNPase/RNase_PH_dom_sf"/>
</dbReference>
<feature type="compositionally biased region" description="Acidic residues" evidence="9">
    <location>
        <begin position="817"/>
        <end position="826"/>
    </location>
</feature>
<dbReference type="Gene3D" id="3.30.230.70">
    <property type="entry name" value="GHMP Kinase, N-terminal domain"/>
    <property type="match status" value="2"/>
</dbReference>
<dbReference type="InterPro" id="IPR015848">
    <property type="entry name" value="PNPase_PH_RNA-bd_bac/org-type"/>
</dbReference>
<dbReference type="InterPro" id="IPR020568">
    <property type="entry name" value="Ribosomal_Su5_D2-typ_SF"/>
</dbReference>
<dbReference type="FunFam" id="2.40.50.140:FF:000069">
    <property type="entry name" value="Polyribonucleotide nucleotidyltransferase"/>
    <property type="match status" value="1"/>
</dbReference>
<dbReference type="GO" id="GO:0003723">
    <property type="term" value="F:RNA binding"/>
    <property type="evidence" value="ECO:0007669"/>
    <property type="project" value="UniProtKB-UniRule"/>
</dbReference>
<dbReference type="PANTHER" id="PTHR11252:SF0">
    <property type="entry name" value="POLYRIBONUCLEOTIDE NUCLEOTIDYLTRANSFERASE 1, MITOCHONDRIAL"/>
    <property type="match status" value="1"/>
</dbReference>
<dbReference type="InterPro" id="IPR036456">
    <property type="entry name" value="PNPase_PH_RNA-bd_sf"/>
</dbReference>
<evidence type="ECO:0000256" key="7">
    <source>
        <dbReference type="ARBA" id="ARBA00022884"/>
    </source>
</evidence>
<feature type="region of interest" description="Disordered" evidence="9">
    <location>
        <begin position="752"/>
        <end position="772"/>
    </location>
</feature>
<feature type="domain" description="S1 motif" evidence="10">
    <location>
        <begin position="677"/>
        <end position="749"/>
    </location>
</feature>
<feature type="binding site" evidence="8">
    <location>
        <position position="540"/>
    </location>
    <ligand>
        <name>Mg(2+)</name>
        <dbReference type="ChEBI" id="CHEBI:18420"/>
    </ligand>
</feature>
<dbReference type="GO" id="GO:0000175">
    <property type="term" value="F:3'-5'-RNA exonuclease activity"/>
    <property type="evidence" value="ECO:0007669"/>
    <property type="project" value="TreeGrafter"/>
</dbReference>
<dbReference type="GO" id="GO:0006402">
    <property type="term" value="P:mRNA catabolic process"/>
    <property type="evidence" value="ECO:0007669"/>
    <property type="project" value="UniProtKB-UniRule"/>
</dbReference>
<dbReference type="AlphaFoldDB" id="A0A285VEZ1"/>
<evidence type="ECO:0000313" key="12">
    <source>
        <dbReference type="Proteomes" id="UP000219688"/>
    </source>
</evidence>
<organism evidence="11 12">
    <name type="scientific">Ornithinimicrobium cerasi</name>
    <dbReference type="NCBI Taxonomy" id="2248773"/>
    <lineage>
        <taxon>Bacteria</taxon>
        <taxon>Bacillati</taxon>
        <taxon>Actinomycetota</taxon>
        <taxon>Actinomycetes</taxon>
        <taxon>Micrococcales</taxon>
        <taxon>Ornithinimicrobiaceae</taxon>
        <taxon>Ornithinimicrobium</taxon>
    </lineage>
</organism>
<keyword evidence="6 8" id="KW-0460">Magnesium</keyword>
<dbReference type="InterPro" id="IPR003029">
    <property type="entry name" value="S1_domain"/>
</dbReference>
<sequence length="865" mass="91991">MEGPEITFAEATIDNGSFGTRTVRFETGRLARQAGGSVTAYLDDDTMLLSTTTASKHPKDFLDFFPLTVDVEERMYAAGKIPGSFFRREGRPSTDAILTCRLIDRPLRPTFAKGLRNEVQVVITVLSLNPDHQYDVLAINAASASTQISGLPFSGPIGATRVSLIDGQWVAFPNFSDAARSTFDMVVAGRVVDGDDGQSDVAIMMVEAESTDATWTLVKDEGKQAPTEDVVAQGLEESKKFIKALCEAQAQLASGAAKEVQEFRRFLDYEDDAFAAVQDAAAADLAEALQIAGKQERESRIDEIKVALKGKLLGLHWDSAGDSDVTEDAPFAGRDKEIDAAYRAVQKKLIRERILRDEVRIDGRGLRDIRALSAEVEVIPRAHGSAIFERGETQIMGVTTLNMLRMEQQVDTLSPVSRKRYMHNYNFPPYSTGETGRVGSPKRREIGHGALAERALMPVLPTREEFPYAIRQVSEALGSNGSTSMGSVCASTMSLLNAGVPLRAPVAGIAMGLVSAEIENDAGQTETRYAALTDILGAEDAFGDMDFKVAGTREFITAIQLDTKLDGLPADVLGGALTQAREARMHILDVMTEAIDAPDEMSPFAPRVITVKVPIDKIGEVIGPKGKMINQIQEDTGADISIEDDGTVYIGATDGPSAEAARAAVNAIANPTMPEIGERFMGTVVKTTTFGAFISLLPGKDGLLHISEIRKLVGGRRIDAVEDVLSVGQKVQVELKEIDPRGKLSLGAVAEGDGGAQAEADAPAAPETAAPVTEPVAAPEVADVGTTVAAASAEAPQLPGVDTSAPVADEATPAGDEPVDGEENGEGGEGGDRPRRQRRRRGGRGRGGSTGQGAEGDSEESSPEE</sequence>
<evidence type="ECO:0000256" key="9">
    <source>
        <dbReference type="SAM" id="MobiDB-lite"/>
    </source>
</evidence>
<dbReference type="PROSITE" id="PS50126">
    <property type="entry name" value="S1"/>
    <property type="match status" value="1"/>
</dbReference>
<dbReference type="HAMAP" id="MF_01595">
    <property type="entry name" value="PNPase"/>
    <property type="match status" value="1"/>
</dbReference>
<comment type="function">
    <text evidence="8">Involved in mRNA degradation. Catalyzes the phosphorolysis of single-stranded polyribonucleotides processively in the 3'- to 5'-direction.</text>
</comment>
<dbReference type="Pfam" id="PF00013">
    <property type="entry name" value="KH_1"/>
    <property type="match status" value="1"/>
</dbReference>
<evidence type="ECO:0000256" key="8">
    <source>
        <dbReference type="HAMAP-Rule" id="MF_01595"/>
    </source>
</evidence>
<dbReference type="SUPFAM" id="SSF55666">
    <property type="entry name" value="Ribonuclease PH domain 2-like"/>
    <property type="match status" value="2"/>
</dbReference>
<dbReference type="InterPro" id="IPR004088">
    <property type="entry name" value="KH_dom_type_1"/>
</dbReference>
<evidence type="ECO:0000256" key="1">
    <source>
        <dbReference type="ARBA" id="ARBA00007404"/>
    </source>
</evidence>
<keyword evidence="7 8" id="KW-0694">RNA-binding</keyword>
<dbReference type="CDD" id="cd02393">
    <property type="entry name" value="KH-I_PNPase"/>
    <property type="match status" value="1"/>
</dbReference>
<feature type="compositionally biased region" description="Basic residues" evidence="9">
    <location>
        <begin position="835"/>
        <end position="844"/>
    </location>
</feature>
<dbReference type="SMART" id="SM00322">
    <property type="entry name" value="KH"/>
    <property type="match status" value="1"/>
</dbReference>
<feature type="compositionally biased region" description="Acidic residues" evidence="9">
    <location>
        <begin position="856"/>
        <end position="865"/>
    </location>
</feature>
<dbReference type="FunFam" id="3.30.1370.10:FF:000001">
    <property type="entry name" value="Polyribonucleotide nucleotidyltransferase"/>
    <property type="match status" value="1"/>
</dbReference>
<dbReference type="GO" id="GO:0000287">
    <property type="term" value="F:magnesium ion binding"/>
    <property type="evidence" value="ECO:0007669"/>
    <property type="project" value="UniProtKB-UniRule"/>
</dbReference>
<dbReference type="Proteomes" id="UP000219688">
    <property type="component" value="Unassembled WGS sequence"/>
</dbReference>
<proteinExistence type="inferred from homology"/>
<feature type="region of interest" description="Disordered" evidence="9">
    <location>
        <begin position="793"/>
        <end position="865"/>
    </location>
</feature>
<dbReference type="NCBIfam" id="NF008805">
    <property type="entry name" value="PRK11824.1"/>
    <property type="match status" value="1"/>
</dbReference>
<dbReference type="SUPFAM" id="SSF54211">
    <property type="entry name" value="Ribosomal protein S5 domain 2-like"/>
    <property type="match status" value="2"/>
</dbReference>
<evidence type="ECO:0000256" key="4">
    <source>
        <dbReference type="ARBA" id="ARBA00022695"/>
    </source>
</evidence>
<keyword evidence="3 8" id="KW-0808">Transferase</keyword>
<reference evidence="12" key="1">
    <citation type="submission" date="2017-08" db="EMBL/GenBank/DDBJ databases">
        <authorList>
            <person name="Varghese N."/>
            <person name="Submissions S."/>
        </authorList>
    </citation>
    <scope>NUCLEOTIDE SEQUENCE [LARGE SCALE GENOMIC DNA]</scope>
    <source>
        <strain evidence="12">USBA17B2</strain>
    </source>
</reference>
<dbReference type="FunFam" id="3.30.230.70:FF:000001">
    <property type="entry name" value="Polyribonucleotide nucleotidyltransferase"/>
    <property type="match status" value="1"/>
</dbReference>
<dbReference type="EMBL" id="OBQK01000001">
    <property type="protein sequence ID" value="SOC52527.1"/>
    <property type="molecule type" value="Genomic_DNA"/>
</dbReference>
<dbReference type="EC" id="2.7.7.8" evidence="8"/>
<dbReference type="InterPro" id="IPR012162">
    <property type="entry name" value="PNPase"/>
</dbReference>
<dbReference type="STRING" id="1122622.GCA_000421185_03457"/>
<evidence type="ECO:0000313" key="11">
    <source>
        <dbReference type="EMBL" id="SOC52527.1"/>
    </source>
</evidence>
<dbReference type="GO" id="GO:0004654">
    <property type="term" value="F:polyribonucleotide nucleotidyltransferase activity"/>
    <property type="evidence" value="ECO:0007669"/>
    <property type="project" value="UniProtKB-UniRule"/>
</dbReference>
<dbReference type="Pfam" id="PF00575">
    <property type="entry name" value="S1"/>
    <property type="match status" value="1"/>
</dbReference>
<accession>A0A285VEZ1</accession>
<dbReference type="InterPro" id="IPR014069">
    <property type="entry name" value="GPSI/PNP"/>
</dbReference>
<keyword evidence="4 8" id="KW-0548">Nucleotidyltransferase</keyword>
<dbReference type="InterPro" id="IPR036612">
    <property type="entry name" value="KH_dom_type_1_sf"/>
</dbReference>
<comment type="catalytic activity">
    <reaction evidence="8">
        <text>RNA(n+1) + phosphate = RNA(n) + a ribonucleoside 5'-diphosphate</text>
        <dbReference type="Rhea" id="RHEA:22096"/>
        <dbReference type="Rhea" id="RHEA-COMP:14527"/>
        <dbReference type="Rhea" id="RHEA-COMP:17342"/>
        <dbReference type="ChEBI" id="CHEBI:43474"/>
        <dbReference type="ChEBI" id="CHEBI:57930"/>
        <dbReference type="ChEBI" id="CHEBI:140395"/>
        <dbReference type="EC" id="2.7.7.8"/>
    </reaction>
</comment>
<dbReference type="FunFam" id="3.30.230.70:FF:000002">
    <property type="entry name" value="Polyribonucleotide nucleotidyltransferase"/>
    <property type="match status" value="1"/>
</dbReference>
<dbReference type="CDD" id="cd04472">
    <property type="entry name" value="S1_PNPase"/>
    <property type="match status" value="1"/>
</dbReference>
<comment type="cofactor">
    <cofactor evidence="8">
        <name>Mg(2+)</name>
        <dbReference type="ChEBI" id="CHEBI:18420"/>
    </cofactor>
</comment>
<dbReference type="PANTHER" id="PTHR11252">
    <property type="entry name" value="POLYRIBONUCLEOTIDE NUCLEOTIDYLTRANSFERASE"/>
    <property type="match status" value="1"/>
</dbReference>
<gene>
    <name evidence="8" type="primary">pnp</name>
    <name evidence="11" type="ORF">SAMN05421879_101643</name>
</gene>
<dbReference type="InterPro" id="IPR036345">
    <property type="entry name" value="ExoRNase_PH_dom2_sf"/>
</dbReference>
<evidence type="ECO:0000259" key="10">
    <source>
        <dbReference type="PROSITE" id="PS50126"/>
    </source>
</evidence>
<dbReference type="Gene3D" id="3.30.1370.10">
    <property type="entry name" value="K Homology domain, type 1"/>
    <property type="match status" value="1"/>
</dbReference>
<evidence type="ECO:0000256" key="5">
    <source>
        <dbReference type="ARBA" id="ARBA00022723"/>
    </source>
</evidence>
<dbReference type="InterPro" id="IPR001247">
    <property type="entry name" value="ExoRNase_PH_dom1"/>
</dbReference>
<keyword evidence="12" id="KW-1185">Reference proteome</keyword>
<keyword evidence="2 8" id="KW-0963">Cytoplasm</keyword>
<name>A0A285VEZ1_9MICO</name>
<dbReference type="Pfam" id="PF03726">
    <property type="entry name" value="PNPase"/>
    <property type="match status" value="1"/>
</dbReference>
<feature type="binding site" evidence="8">
    <location>
        <position position="546"/>
    </location>
    <ligand>
        <name>Mg(2+)</name>
        <dbReference type="ChEBI" id="CHEBI:18420"/>
    </ligand>
</feature>
<dbReference type="GO" id="GO:0005829">
    <property type="term" value="C:cytosol"/>
    <property type="evidence" value="ECO:0007669"/>
    <property type="project" value="TreeGrafter"/>
</dbReference>
<evidence type="ECO:0000256" key="6">
    <source>
        <dbReference type="ARBA" id="ARBA00022842"/>
    </source>
</evidence>